<dbReference type="AlphaFoldDB" id="A0A1G6I0B8"/>
<name>A0A1G6I0B8_9BACT</name>
<protein>
    <submittedName>
        <fullName evidence="1">Uncharacterized protein</fullName>
    </submittedName>
</protein>
<keyword evidence="2" id="KW-1185">Reference proteome</keyword>
<gene>
    <name evidence="1" type="ORF">SAMN05216323_101415</name>
</gene>
<reference evidence="1 2" key="1">
    <citation type="submission" date="2016-09" db="EMBL/GenBank/DDBJ databases">
        <authorList>
            <person name="Capua I."/>
            <person name="De Benedictis P."/>
            <person name="Joannis T."/>
            <person name="Lombin L.H."/>
            <person name="Cattoli G."/>
        </authorList>
    </citation>
    <scope>NUCLEOTIDE SEQUENCE [LARGE SCALE GENOMIC DNA]</scope>
    <source>
        <strain evidence="1 2">A7P-90m</strain>
    </source>
</reference>
<accession>A0A1G6I0B8</accession>
<evidence type="ECO:0000313" key="1">
    <source>
        <dbReference type="EMBL" id="SDB99999.1"/>
    </source>
</evidence>
<organism evidence="1 2">
    <name type="scientific">Williamwhitmania taraxaci</name>
    <dbReference type="NCBI Taxonomy" id="1640674"/>
    <lineage>
        <taxon>Bacteria</taxon>
        <taxon>Pseudomonadati</taxon>
        <taxon>Bacteroidota</taxon>
        <taxon>Bacteroidia</taxon>
        <taxon>Bacteroidales</taxon>
        <taxon>Williamwhitmaniaceae</taxon>
        <taxon>Williamwhitmania</taxon>
    </lineage>
</organism>
<evidence type="ECO:0000313" key="2">
    <source>
        <dbReference type="Proteomes" id="UP000199452"/>
    </source>
</evidence>
<dbReference type="Proteomes" id="UP000199452">
    <property type="component" value="Unassembled WGS sequence"/>
</dbReference>
<dbReference type="EMBL" id="FMYP01000014">
    <property type="protein sequence ID" value="SDB99999.1"/>
    <property type="molecule type" value="Genomic_DNA"/>
</dbReference>
<proteinExistence type="predicted"/>
<sequence length="30" mass="3186">MGLSFNADQWFGDSLGLFVGIVLGAAVTWI</sequence>